<evidence type="ECO:0000313" key="10">
    <source>
        <dbReference type="Proteomes" id="UP000028709"/>
    </source>
</evidence>
<organism evidence="9 10">
    <name type="scientific">Chryseobacterium piperi</name>
    <dbReference type="NCBI Taxonomy" id="558152"/>
    <lineage>
        <taxon>Bacteria</taxon>
        <taxon>Pseudomonadati</taxon>
        <taxon>Bacteroidota</taxon>
        <taxon>Flavobacteriia</taxon>
        <taxon>Flavobacteriales</taxon>
        <taxon>Weeksellaceae</taxon>
        <taxon>Chryseobacterium group</taxon>
        <taxon>Chryseobacterium</taxon>
    </lineage>
</organism>
<dbReference type="SUPFAM" id="SSF56954">
    <property type="entry name" value="Outer membrane efflux proteins (OEP)"/>
    <property type="match status" value="1"/>
</dbReference>
<comment type="subcellular location">
    <subcellularLocation>
        <location evidence="1">Cell outer membrane</location>
    </subcellularLocation>
</comment>
<dbReference type="GO" id="GO:0015562">
    <property type="term" value="F:efflux transmembrane transporter activity"/>
    <property type="evidence" value="ECO:0007669"/>
    <property type="project" value="InterPro"/>
</dbReference>
<feature type="coiled-coil region" evidence="8">
    <location>
        <begin position="354"/>
        <end position="388"/>
    </location>
</feature>
<proteinExistence type="inferred from homology"/>
<dbReference type="OrthoDB" id="9811587at2"/>
<dbReference type="KEGG" id="cpip:CJF12_13415"/>
<dbReference type="PANTHER" id="PTHR30026:SF20">
    <property type="entry name" value="OUTER MEMBRANE PROTEIN TOLC"/>
    <property type="match status" value="1"/>
</dbReference>
<evidence type="ECO:0000256" key="3">
    <source>
        <dbReference type="ARBA" id="ARBA00022448"/>
    </source>
</evidence>
<dbReference type="GO" id="GO:1990281">
    <property type="term" value="C:efflux pump complex"/>
    <property type="evidence" value="ECO:0007669"/>
    <property type="project" value="TreeGrafter"/>
</dbReference>
<dbReference type="Pfam" id="PF02321">
    <property type="entry name" value="OEP"/>
    <property type="match status" value="2"/>
</dbReference>
<evidence type="ECO:0000256" key="2">
    <source>
        <dbReference type="ARBA" id="ARBA00007613"/>
    </source>
</evidence>
<dbReference type="Gene3D" id="1.20.1600.10">
    <property type="entry name" value="Outer membrane efflux proteins (OEP)"/>
    <property type="match status" value="1"/>
</dbReference>
<gene>
    <name evidence="9" type="ORF">IQ37_01005</name>
</gene>
<evidence type="ECO:0000256" key="6">
    <source>
        <dbReference type="ARBA" id="ARBA00023136"/>
    </source>
</evidence>
<reference evidence="9 10" key="1">
    <citation type="submission" date="2014-07" db="EMBL/GenBank/DDBJ databases">
        <title>Genome of Chryseobacterium piperi CTM.</title>
        <authorList>
            <person name="Pipes S.E."/>
            <person name="Stropko S.J."/>
            <person name="Newman J.D."/>
        </authorList>
    </citation>
    <scope>NUCLEOTIDE SEQUENCE [LARGE SCALE GENOMIC DNA]</scope>
    <source>
        <strain evidence="9 10">CTM</strain>
    </source>
</reference>
<dbReference type="GO" id="GO:0009279">
    <property type="term" value="C:cell outer membrane"/>
    <property type="evidence" value="ECO:0007669"/>
    <property type="project" value="UniProtKB-SubCell"/>
</dbReference>
<evidence type="ECO:0000313" key="9">
    <source>
        <dbReference type="EMBL" id="KFF30387.1"/>
    </source>
</evidence>
<evidence type="ECO:0000256" key="5">
    <source>
        <dbReference type="ARBA" id="ARBA00022692"/>
    </source>
</evidence>
<dbReference type="InterPro" id="IPR051906">
    <property type="entry name" value="TolC-like"/>
</dbReference>
<keyword evidence="6" id="KW-0472">Membrane</keyword>
<dbReference type="eggNOG" id="COG1538">
    <property type="taxonomic scope" value="Bacteria"/>
</dbReference>
<dbReference type="AlphaFoldDB" id="A0A086BN73"/>
<keyword evidence="7" id="KW-0998">Cell outer membrane</keyword>
<sequence>MLKKLIFLSFPTILFAQQTEEWNLQKTLEYATTKHPTVQQSILKVDQRKQEVIASKGMLLPSVTAGTSQNYSFGSTINPGTNQRETLNVGNTEFSARANWELFNWRNFMNISLNKMNKESSDYRLKAVQNDIALNVIQLFFQYQNDKAWLDVLKTQLDGVEEQIKRTEKEVEIGNRPKSDVYDIKANMGTLQEQWVSAKNQREISKNSLLNALAINSDTIEFIQNTSDTPSVLSFSDENFIKEMLEKNPAYMAILKEIQVSEERIKVEKSGYLPTLNGLYAWSTFYSKVLGGNQAATPFSDQFNQNKNQQVYFNLNIPVFNKLQIKSNVEIAKLSKINADLEKEKTVSNLVTALKSIKIQYLNSEEKYRLLQQNFENQKRSFDKSEEKYKEGLMDAYTFFVVRNNWLQANYNLIKSRNDLILQRELWEIYNR</sequence>
<accession>A0A086BN73</accession>
<name>A0A086BN73_9FLAO</name>
<evidence type="ECO:0000256" key="8">
    <source>
        <dbReference type="SAM" id="Coils"/>
    </source>
</evidence>
<comment type="similarity">
    <text evidence="2">Belongs to the outer membrane factor (OMF) (TC 1.B.17) family.</text>
</comment>
<keyword evidence="4" id="KW-1134">Transmembrane beta strand</keyword>
<evidence type="ECO:0000256" key="1">
    <source>
        <dbReference type="ARBA" id="ARBA00004442"/>
    </source>
</evidence>
<dbReference type="EMBL" id="JPRJ01000001">
    <property type="protein sequence ID" value="KFF30387.1"/>
    <property type="molecule type" value="Genomic_DNA"/>
</dbReference>
<dbReference type="PANTHER" id="PTHR30026">
    <property type="entry name" value="OUTER MEMBRANE PROTEIN TOLC"/>
    <property type="match status" value="1"/>
</dbReference>
<dbReference type="Proteomes" id="UP000028709">
    <property type="component" value="Unassembled WGS sequence"/>
</dbReference>
<keyword evidence="10" id="KW-1185">Reference proteome</keyword>
<comment type="caution">
    <text evidence="9">The sequence shown here is derived from an EMBL/GenBank/DDBJ whole genome shotgun (WGS) entry which is preliminary data.</text>
</comment>
<dbReference type="InterPro" id="IPR003423">
    <property type="entry name" value="OMP_efflux"/>
</dbReference>
<evidence type="ECO:0000256" key="4">
    <source>
        <dbReference type="ARBA" id="ARBA00022452"/>
    </source>
</evidence>
<dbReference type="RefSeq" id="WP_034680703.1">
    <property type="nucleotide sequence ID" value="NZ_CP023049.2"/>
</dbReference>
<evidence type="ECO:0000256" key="7">
    <source>
        <dbReference type="ARBA" id="ARBA00023237"/>
    </source>
</evidence>
<dbReference type="GO" id="GO:0015288">
    <property type="term" value="F:porin activity"/>
    <property type="evidence" value="ECO:0007669"/>
    <property type="project" value="TreeGrafter"/>
</dbReference>
<protein>
    <submittedName>
        <fullName evidence="9">Membrane protein</fullName>
    </submittedName>
</protein>
<dbReference type="STRING" id="558152.IQ37_01005"/>
<keyword evidence="8" id="KW-0175">Coiled coil</keyword>
<keyword evidence="3" id="KW-0813">Transport</keyword>
<keyword evidence="5" id="KW-0812">Transmembrane</keyword>